<sequence>MDNSDRTGKDPSTGRFLPGHSGFKKVGSRSRVSRQAIDTANEHAATAMTMLVGKMLAGDIRAAEILLRYGADPFLPKNRTVELPDVENPTSENLATAVLSAAWSGEISPDEAKQLLDAIAAGKGIIEDAELLRRVEQLEAVKR</sequence>
<proteinExistence type="predicted"/>
<protein>
    <submittedName>
        <fullName evidence="2">Mll0481 protein</fullName>
    </submittedName>
</protein>
<evidence type="ECO:0000256" key="1">
    <source>
        <dbReference type="SAM" id="MobiDB-lite"/>
    </source>
</evidence>
<name>Q98MQ3_RHILO</name>
<evidence type="ECO:0000313" key="2">
    <source>
        <dbReference type="EMBL" id="BAB48060.1"/>
    </source>
</evidence>
<feature type="region of interest" description="Disordered" evidence="1">
    <location>
        <begin position="1"/>
        <end position="33"/>
    </location>
</feature>
<dbReference type="Proteomes" id="UP000000552">
    <property type="component" value="Chromosome"/>
</dbReference>
<dbReference type="KEGG" id="mlo:mll0481"/>
<dbReference type="RefSeq" id="WP_010909416.1">
    <property type="nucleotide sequence ID" value="NC_002678.2"/>
</dbReference>
<feature type="compositionally biased region" description="Basic residues" evidence="1">
    <location>
        <begin position="22"/>
        <end position="32"/>
    </location>
</feature>
<evidence type="ECO:0000313" key="3">
    <source>
        <dbReference type="Proteomes" id="UP000000552"/>
    </source>
</evidence>
<reference evidence="2 3" key="1">
    <citation type="journal article" date="2000" name="DNA Res.">
        <title>Complete genome structure of the nitrogen-fixing symbiotic bacterium Mesorhizobium loti.</title>
        <authorList>
            <person name="Kaneko T."/>
            <person name="Nakamura Y."/>
            <person name="Sato S."/>
            <person name="Asamizu E."/>
            <person name="Kato T."/>
            <person name="Sasamoto S."/>
            <person name="Watanabe A."/>
            <person name="Idesawa K."/>
            <person name="Ishikawa A."/>
            <person name="Kawashima K."/>
            <person name="Kimura T."/>
            <person name="Kishida Y."/>
            <person name="Kiyokawa C."/>
            <person name="Kohara M."/>
            <person name="Matsumoto M."/>
            <person name="Matsuno A."/>
            <person name="Mochizuki Y."/>
            <person name="Nakayama S."/>
            <person name="Nakazaki N."/>
            <person name="Shimpo S."/>
            <person name="Sugimoto M."/>
            <person name="Takeuchi C."/>
            <person name="Yamada M."/>
            <person name="Tabata S."/>
        </authorList>
    </citation>
    <scope>NUCLEOTIDE SEQUENCE [LARGE SCALE GENOMIC DNA]</scope>
    <source>
        <strain evidence="3">LMG 29417 / CECT 9101 / MAFF 303099</strain>
    </source>
</reference>
<dbReference type="EMBL" id="BA000012">
    <property type="protein sequence ID" value="BAB48060.1"/>
    <property type="molecule type" value="Genomic_DNA"/>
</dbReference>
<dbReference type="HOGENOM" id="CLU_1804648_0_0_5"/>
<dbReference type="AlphaFoldDB" id="Q98MQ3"/>
<organism evidence="2 3">
    <name type="scientific">Mesorhizobium japonicum (strain LMG 29417 / CECT 9101 / MAFF 303099)</name>
    <name type="common">Mesorhizobium loti (strain MAFF 303099)</name>
    <dbReference type="NCBI Taxonomy" id="266835"/>
    <lineage>
        <taxon>Bacteria</taxon>
        <taxon>Pseudomonadati</taxon>
        <taxon>Pseudomonadota</taxon>
        <taxon>Alphaproteobacteria</taxon>
        <taxon>Hyphomicrobiales</taxon>
        <taxon>Phyllobacteriaceae</taxon>
        <taxon>Mesorhizobium</taxon>
    </lineage>
</organism>
<gene>
    <name evidence="2" type="ordered locus">mll0481</name>
</gene>
<accession>Q98MQ3</accession>